<dbReference type="AlphaFoldDB" id="A0A815YC03"/>
<comment type="caution">
    <text evidence="1">The sequence shown here is derived from an EMBL/GenBank/DDBJ whole genome shotgun (WGS) entry which is preliminary data.</text>
</comment>
<dbReference type="SUPFAM" id="SSF81324">
    <property type="entry name" value="Voltage-gated potassium channels"/>
    <property type="match status" value="1"/>
</dbReference>
<accession>A0A815YC03</accession>
<dbReference type="Gene3D" id="1.10.287.70">
    <property type="match status" value="1"/>
</dbReference>
<reference evidence="1" key="1">
    <citation type="submission" date="2021-02" db="EMBL/GenBank/DDBJ databases">
        <authorList>
            <person name="Nowell W R."/>
        </authorList>
    </citation>
    <scope>NUCLEOTIDE SEQUENCE</scope>
</reference>
<organism evidence="1 2">
    <name type="scientific">Adineta steineri</name>
    <dbReference type="NCBI Taxonomy" id="433720"/>
    <lineage>
        <taxon>Eukaryota</taxon>
        <taxon>Metazoa</taxon>
        <taxon>Spiralia</taxon>
        <taxon>Gnathifera</taxon>
        <taxon>Rotifera</taxon>
        <taxon>Eurotatoria</taxon>
        <taxon>Bdelloidea</taxon>
        <taxon>Adinetida</taxon>
        <taxon>Adinetidae</taxon>
        <taxon>Adineta</taxon>
    </lineage>
</organism>
<evidence type="ECO:0000313" key="1">
    <source>
        <dbReference type="EMBL" id="CAF1568744.1"/>
    </source>
</evidence>
<protein>
    <submittedName>
        <fullName evidence="1">Uncharacterized protein</fullName>
    </submittedName>
</protein>
<proteinExistence type="predicted"/>
<gene>
    <name evidence="1" type="ORF">JYZ213_LOCUS47247</name>
</gene>
<evidence type="ECO:0000313" key="2">
    <source>
        <dbReference type="Proteomes" id="UP000663845"/>
    </source>
</evidence>
<name>A0A815YC03_9BILA</name>
<dbReference type="EMBL" id="CAJNOG010008410">
    <property type="protein sequence ID" value="CAF1568744.1"/>
    <property type="molecule type" value="Genomic_DNA"/>
</dbReference>
<feature type="non-terminal residue" evidence="1">
    <location>
        <position position="39"/>
    </location>
</feature>
<dbReference type="Proteomes" id="UP000663845">
    <property type="component" value="Unassembled WGS sequence"/>
</dbReference>
<sequence>MGFLFGAATYYVEQDVNGLVFDSIPKATYWGIHTITTVG</sequence>